<dbReference type="GO" id="GO:0019706">
    <property type="term" value="F:protein-cysteine S-palmitoyltransferase activity"/>
    <property type="evidence" value="ECO:0007669"/>
    <property type="project" value="UniProtKB-EC"/>
</dbReference>
<keyword evidence="2" id="KW-0472">Membrane</keyword>
<evidence type="ECO:0000256" key="1">
    <source>
        <dbReference type="SAM" id="MobiDB-lite"/>
    </source>
</evidence>
<keyword evidence="2" id="KW-1133">Transmembrane helix</keyword>
<name>A0A976MDD2_THEOR</name>
<keyword evidence="3" id="KW-0012">Acyltransferase</keyword>
<evidence type="ECO:0000313" key="3">
    <source>
        <dbReference type="EMBL" id="UKK02584.2"/>
    </source>
</evidence>
<feature type="transmembrane region" description="Helical" evidence="2">
    <location>
        <begin position="43"/>
        <end position="64"/>
    </location>
</feature>
<feature type="transmembrane region" description="Helical" evidence="2">
    <location>
        <begin position="116"/>
        <end position="141"/>
    </location>
</feature>
<organism evidence="3 4">
    <name type="scientific">Theileria orientalis</name>
    <dbReference type="NCBI Taxonomy" id="68886"/>
    <lineage>
        <taxon>Eukaryota</taxon>
        <taxon>Sar</taxon>
        <taxon>Alveolata</taxon>
        <taxon>Apicomplexa</taxon>
        <taxon>Aconoidasida</taxon>
        <taxon>Piroplasmida</taxon>
        <taxon>Theileriidae</taxon>
        <taxon>Theileria</taxon>
    </lineage>
</organism>
<feature type="region of interest" description="Disordered" evidence="1">
    <location>
        <begin position="161"/>
        <end position="180"/>
    </location>
</feature>
<proteinExistence type="predicted"/>
<dbReference type="AlphaFoldDB" id="A0A976MDD2"/>
<keyword evidence="2" id="KW-0812">Transmembrane</keyword>
<keyword evidence="3" id="KW-0808">Transferase</keyword>
<accession>A0A976MDD2</accession>
<evidence type="ECO:0000313" key="4">
    <source>
        <dbReference type="Proteomes" id="UP000244811"/>
    </source>
</evidence>
<dbReference type="EMBL" id="CP056072">
    <property type="protein sequence ID" value="UKK02584.2"/>
    <property type="molecule type" value="Genomic_DNA"/>
</dbReference>
<sequence>MKCVNLYSKTYSCCIGNASATKSKNEFNLKIKNKDLISKIKSAAVRIVSVTSFLLSCFSNPGVIPSQKTENLKYDLFKGYSRYPQASYNIGDRLGNSCEGGFNYRDLHMNIEVPGLYIVEFAMCVFIGLITTASGWIIVLVTTTIDTEHFKNENEENFSIKSSSNTVESSSSAKDSVGVSSNSIGVNTSISSNFEDLGDLEGSLKDMINDYNRLKSDLNRAKLFNQQVVDIIDNDTNTNHHTIDEAVDFDGKFTRKNGIDIKKSGLMCCKN</sequence>
<reference evidence="3" key="1">
    <citation type="submission" date="2022-07" db="EMBL/GenBank/DDBJ databases">
        <title>Evaluation of T. orientalis genome assembly methods using nanopore sequencing and analysis of variation between genomes.</title>
        <authorList>
            <person name="Yam J."/>
            <person name="Micallef M.L."/>
            <person name="Liu M."/>
            <person name="Djordjevic S.P."/>
            <person name="Bogema D.R."/>
            <person name="Jenkins C."/>
        </authorList>
    </citation>
    <scope>NUCLEOTIDE SEQUENCE</scope>
    <source>
        <strain evidence="3">Goon Nure</strain>
    </source>
</reference>
<protein>
    <submittedName>
        <fullName evidence="3">Protein S-acyltransferase</fullName>
        <ecNumber evidence="3">2.3.1.225</ecNumber>
    </submittedName>
</protein>
<dbReference type="EC" id="2.3.1.225" evidence="3"/>
<gene>
    <name evidence="3" type="ORF">MACK_002677</name>
</gene>
<evidence type="ECO:0000256" key="2">
    <source>
        <dbReference type="SAM" id="Phobius"/>
    </source>
</evidence>
<dbReference type="Proteomes" id="UP000244811">
    <property type="component" value="Chromosome 4"/>
</dbReference>